<name>A0ABP8L619_9MICO</name>
<organism evidence="2 3">
    <name type="scientific">Georgenia halophila</name>
    <dbReference type="NCBI Taxonomy" id="620889"/>
    <lineage>
        <taxon>Bacteria</taxon>
        <taxon>Bacillati</taxon>
        <taxon>Actinomycetota</taxon>
        <taxon>Actinomycetes</taxon>
        <taxon>Micrococcales</taxon>
        <taxon>Bogoriellaceae</taxon>
        <taxon>Georgenia</taxon>
    </lineage>
</organism>
<dbReference type="PANTHER" id="PTHR46233">
    <property type="entry name" value="HYDROXYACYLGLUTATHIONE HYDROLASE GLOC"/>
    <property type="match status" value="1"/>
</dbReference>
<proteinExistence type="predicted"/>
<dbReference type="EMBL" id="BAABGN010000007">
    <property type="protein sequence ID" value="GAA4422208.1"/>
    <property type="molecule type" value="Genomic_DNA"/>
</dbReference>
<dbReference type="CDD" id="cd06262">
    <property type="entry name" value="metallo-hydrolase-like_MBL-fold"/>
    <property type="match status" value="1"/>
</dbReference>
<evidence type="ECO:0000259" key="1">
    <source>
        <dbReference type="SMART" id="SM00849"/>
    </source>
</evidence>
<dbReference type="InterPro" id="IPR001279">
    <property type="entry name" value="Metallo-B-lactamas"/>
</dbReference>
<dbReference type="Gene3D" id="3.60.15.10">
    <property type="entry name" value="Ribonuclease Z/Hydroxyacylglutathione hydrolase-like"/>
    <property type="match status" value="1"/>
</dbReference>
<dbReference type="Proteomes" id="UP001500622">
    <property type="component" value="Unassembled WGS sequence"/>
</dbReference>
<dbReference type="RefSeq" id="WP_345215752.1">
    <property type="nucleotide sequence ID" value="NZ_BAABGN010000007.1"/>
</dbReference>
<evidence type="ECO:0000313" key="3">
    <source>
        <dbReference type="Proteomes" id="UP001500622"/>
    </source>
</evidence>
<dbReference type="PANTHER" id="PTHR46233:SF1">
    <property type="entry name" value="CONSERVED PROTEIN"/>
    <property type="match status" value="1"/>
</dbReference>
<dbReference type="SMART" id="SM00849">
    <property type="entry name" value="Lactamase_B"/>
    <property type="match status" value="1"/>
</dbReference>
<feature type="domain" description="Metallo-beta-lactamase" evidence="1">
    <location>
        <begin position="36"/>
        <end position="206"/>
    </location>
</feature>
<dbReference type="InterPro" id="IPR051453">
    <property type="entry name" value="MBL_Glyoxalase_II"/>
</dbReference>
<keyword evidence="3" id="KW-1185">Reference proteome</keyword>
<dbReference type="Pfam" id="PF00753">
    <property type="entry name" value="Lactamase_B"/>
    <property type="match status" value="1"/>
</dbReference>
<dbReference type="InterPro" id="IPR036866">
    <property type="entry name" value="RibonucZ/Hydroxyglut_hydro"/>
</dbReference>
<protein>
    <submittedName>
        <fullName evidence="2">MBL fold metallo-hydrolase</fullName>
    </submittedName>
</protein>
<dbReference type="SUPFAM" id="SSF56281">
    <property type="entry name" value="Metallo-hydrolase/oxidoreductase"/>
    <property type="match status" value="1"/>
</dbReference>
<reference evidence="3" key="1">
    <citation type="journal article" date="2019" name="Int. J. Syst. Evol. Microbiol.">
        <title>The Global Catalogue of Microorganisms (GCM) 10K type strain sequencing project: providing services to taxonomists for standard genome sequencing and annotation.</title>
        <authorList>
            <consortium name="The Broad Institute Genomics Platform"/>
            <consortium name="The Broad Institute Genome Sequencing Center for Infectious Disease"/>
            <person name="Wu L."/>
            <person name="Ma J."/>
        </authorList>
    </citation>
    <scope>NUCLEOTIDE SEQUENCE [LARGE SCALE GENOMIC DNA]</scope>
    <source>
        <strain evidence="3">JCM 17810</strain>
    </source>
</reference>
<sequence>MADDLLADAHAEPGGPSVVHRLGAVTVRKASVSREDNNAYLITSGDGSQLLVDAADDPERVLALVAEGTGSLPAVVTTHRHWDHHRALAAVVEATAAQVLAGAEDARELPVAATRTLSHGDAIVVGDVELEVVALRGHTPGSVALALREDDDGPQPGRVHLFTGDSLFPGGVGRTWSPDDFRMLITDVEVRVFARFDDDTRVYPGHGDDTTLGAERPHLPEWRARGW</sequence>
<comment type="caution">
    <text evidence="2">The sequence shown here is derived from an EMBL/GenBank/DDBJ whole genome shotgun (WGS) entry which is preliminary data.</text>
</comment>
<accession>A0ABP8L619</accession>
<evidence type="ECO:0000313" key="2">
    <source>
        <dbReference type="EMBL" id="GAA4422208.1"/>
    </source>
</evidence>
<gene>
    <name evidence="2" type="ORF">GCM10023169_16220</name>
</gene>